<keyword evidence="2" id="KW-1185">Reference proteome</keyword>
<name>A0A9P6TE72_9BASI</name>
<accession>A0A9P6TE72</accession>
<reference evidence="1" key="1">
    <citation type="submission" date="2013-11" db="EMBL/GenBank/DDBJ databases">
        <title>Genome sequence of the fusiform rust pathogen reveals effectors for host alternation and coevolution with pine.</title>
        <authorList>
            <consortium name="DOE Joint Genome Institute"/>
            <person name="Smith K."/>
            <person name="Pendleton A."/>
            <person name="Kubisiak T."/>
            <person name="Anderson C."/>
            <person name="Salamov A."/>
            <person name="Aerts A."/>
            <person name="Riley R."/>
            <person name="Clum A."/>
            <person name="Lindquist E."/>
            <person name="Ence D."/>
            <person name="Campbell M."/>
            <person name="Kronenberg Z."/>
            <person name="Feau N."/>
            <person name="Dhillon B."/>
            <person name="Hamelin R."/>
            <person name="Burleigh J."/>
            <person name="Smith J."/>
            <person name="Yandell M."/>
            <person name="Nelson C."/>
            <person name="Grigoriev I."/>
            <person name="Davis J."/>
        </authorList>
    </citation>
    <scope>NUCLEOTIDE SEQUENCE</scope>
    <source>
        <strain evidence="1">G11</strain>
    </source>
</reference>
<evidence type="ECO:0000313" key="1">
    <source>
        <dbReference type="EMBL" id="KAG0149181.1"/>
    </source>
</evidence>
<sequence>MSTPKIGSVDLTAGGGLRYGLPFVPYSLLDSNGKLYNKTASVWPKGTENVVVLSPAQYFIIGET</sequence>
<protein>
    <submittedName>
        <fullName evidence="1">Uncharacterized protein</fullName>
    </submittedName>
</protein>
<comment type="caution">
    <text evidence="1">The sequence shown here is derived from an EMBL/GenBank/DDBJ whole genome shotgun (WGS) entry which is preliminary data.</text>
</comment>
<dbReference type="AlphaFoldDB" id="A0A9P6TE72"/>
<dbReference type="Proteomes" id="UP000886653">
    <property type="component" value="Unassembled WGS sequence"/>
</dbReference>
<gene>
    <name evidence="1" type="ORF">CROQUDRAFT_89508</name>
</gene>
<proteinExistence type="predicted"/>
<evidence type="ECO:0000313" key="2">
    <source>
        <dbReference type="Proteomes" id="UP000886653"/>
    </source>
</evidence>
<organism evidence="1 2">
    <name type="scientific">Cronartium quercuum f. sp. fusiforme G11</name>
    <dbReference type="NCBI Taxonomy" id="708437"/>
    <lineage>
        <taxon>Eukaryota</taxon>
        <taxon>Fungi</taxon>
        <taxon>Dikarya</taxon>
        <taxon>Basidiomycota</taxon>
        <taxon>Pucciniomycotina</taxon>
        <taxon>Pucciniomycetes</taxon>
        <taxon>Pucciniales</taxon>
        <taxon>Coleosporiaceae</taxon>
        <taxon>Cronartium</taxon>
    </lineage>
</organism>
<dbReference type="EMBL" id="MU167230">
    <property type="protein sequence ID" value="KAG0149181.1"/>
    <property type="molecule type" value="Genomic_DNA"/>
</dbReference>